<dbReference type="EMBL" id="CP104969">
    <property type="protein sequence ID" value="UXN57044.1"/>
    <property type="molecule type" value="Genomic_DNA"/>
</dbReference>
<sequence length="585" mass="62323">MHQEVSLLATVAIGFVFAAVFGYLADRLRLPPLVGYLVAGIMMGPYTPGIVADSGLASQLAEMGVILLMFGVGLHFSASDLLAVRGVAVPGALGRILLATLLGIGLCSLWGWGLGAGIVFGLSLSVASTVVLLKALEEHNQVDSVNGRVTVGWLIVEDLAMVLALVLLPAFSGVLGGNADAAAGDAATTGGGLAITLTIGITLLKVGAFTVMAIYFGPKVVPWILTLVARTGSPELFTLSVLAVALGIAFGSAQIFGVSFALGAFVAGVVMSESHLSHRAAADSLPLQNAFAVLFFVSVGMLFDPYVIIRDPLAVAAVLALIIFGKSLIGFLIVVLLRYPIAMGLSVAAGLAQIGEFSFILASLGVSLGLLPREGQDLILAGAILSITVNPLVLLGGDWLQKAVHRKWPSQFEQYGKRKHDALCRELERIRKISDERNRQHQLEMQQLIETFPMFAQVDENSQEELLLLFRPKVASPGERVIRVGDRGDGMYFISSGAVEVQLEDDPVRLKAGSFFGEMALLSGGRRTADVIAVDFCQFLVLERRDFNVFMSKHPALRAAVSDMAKERKAMNVSRRKRNQSLDAT</sequence>
<evidence type="ECO:0000313" key="1">
    <source>
        <dbReference type="EMBL" id="UXN57044.1"/>
    </source>
</evidence>
<gene>
    <name evidence="1" type="ORF">N8E88_01010</name>
</gene>
<name>A0ACD4CTY1_9HYPH</name>
<keyword evidence="2" id="KW-1185">Reference proteome</keyword>
<protein>
    <submittedName>
        <fullName evidence="1">Cation:proton antiporter</fullName>
    </submittedName>
</protein>
<geneLocation type="plasmid" evidence="1 2">
    <name>p_unnamed4</name>
</geneLocation>
<evidence type="ECO:0000313" key="2">
    <source>
        <dbReference type="Proteomes" id="UP001061991"/>
    </source>
</evidence>
<organism evidence="1 2">
    <name type="scientific">Phyllobacterium zundukense</name>
    <dbReference type="NCBI Taxonomy" id="1867719"/>
    <lineage>
        <taxon>Bacteria</taxon>
        <taxon>Pseudomonadati</taxon>
        <taxon>Pseudomonadota</taxon>
        <taxon>Alphaproteobacteria</taxon>
        <taxon>Hyphomicrobiales</taxon>
        <taxon>Phyllobacteriaceae</taxon>
        <taxon>Phyllobacterium</taxon>
    </lineage>
</organism>
<reference evidence="1" key="1">
    <citation type="submission" date="2022-09" db="EMBL/GenBank/DDBJ databases">
        <title>Interaction between co-microsymbionts with complementary sets of symbiotic genes in legume-rhizobium systems.</title>
        <authorList>
            <person name="Safronova V."/>
            <person name="Sazanova A."/>
            <person name="Afonin A."/>
            <person name="Chirak E."/>
        </authorList>
    </citation>
    <scope>NUCLEOTIDE SEQUENCE</scope>
    <source>
        <strain evidence="1">A18/3m</strain>
    </source>
</reference>
<accession>A0ACD4CTY1</accession>
<keyword evidence="1" id="KW-0614">Plasmid</keyword>
<dbReference type="Proteomes" id="UP001061991">
    <property type="component" value="Plasmid p_unnamed4"/>
</dbReference>
<proteinExistence type="predicted"/>